<feature type="region of interest" description="Disordered" evidence="7">
    <location>
        <begin position="138"/>
        <end position="242"/>
    </location>
</feature>
<dbReference type="Proteomes" id="UP000256645">
    <property type="component" value="Unassembled WGS sequence"/>
</dbReference>
<evidence type="ECO:0000256" key="3">
    <source>
        <dbReference type="ARBA" id="ARBA00023015"/>
    </source>
</evidence>
<evidence type="ECO:0000259" key="8">
    <source>
        <dbReference type="PROSITE" id="PS51821"/>
    </source>
</evidence>
<dbReference type="AlphaFoldDB" id="A0A3D8QSF9"/>
<dbReference type="GO" id="GO:0005634">
    <property type="term" value="C:nucleus"/>
    <property type="evidence" value="ECO:0007669"/>
    <property type="project" value="UniProtKB-SubCell"/>
</dbReference>
<feature type="region of interest" description="Disordered" evidence="7">
    <location>
        <begin position="1"/>
        <end position="46"/>
    </location>
</feature>
<keyword evidence="10" id="KW-1185">Reference proteome</keyword>
<keyword evidence="2" id="KW-0749">Sporulation</keyword>
<dbReference type="InterPro" id="IPR038491">
    <property type="entry name" value="Velvet_dom_sf"/>
</dbReference>
<dbReference type="Pfam" id="PF11754">
    <property type="entry name" value="Velvet"/>
    <property type="match status" value="1"/>
</dbReference>
<feature type="region of interest" description="Disordered" evidence="7">
    <location>
        <begin position="401"/>
        <end position="427"/>
    </location>
</feature>
<dbReference type="Gene3D" id="2.60.40.3960">
    <property type="entry name" value="Velvet domain"/>
    <property type="match status" value="2"/>
</dbReference>
<protein>
    <recommendedName>
        <fullName evidence="8">Velvet domain-containing protein</fullName>
    </recommendedName>
</protein>
<comment type="caution">
    <text evidence="9">The sequence shown here is derived from an EMBL/GenBank/DDBJ whole genome shotgun (WGS) entry which is preliminary data.</text>
</comment>
<dbReference type="GO" id="GO:0030435">
    <property type="term" value="P:sporulation resulting in formation of a cellular spore"/>
    <property type="evidence" value="ECO:0007669"/>
    <property type="project" value="UniProtKB-KW"/>
</dbReference>
<evidence type="ECO:0000256" key="6">
    <source>
        <dbReference type="ARBA" id="ARBA00038045"/>
    </source>
</evidence>
<organism evidence="9 10">
    <name type="scientific">Coleophoma cylindrospora</name>
    <dbReference type="NCBI Taxonomy" id="1849047"/>
    <lineage>
        <taxon>Eukaryota</taxon>
        <taxon>Fungi</taxon>
        <taxon>Dikarya</taxon>
        <taxon>Ascomycota</taxon>
        <taxon>Pezizomycotina</taxon>
        <taxon>Leotiomycetes</taxon>
        <taxon>Helotiales</taxon>
        <taxon>Dermateaceae</taxon>
        <taxon>Coleophoma</taxon>
    </lineage>
</organism>
<evidence type="ECO:0000256" key="5">
    <source>
        <dbReference type="ARBA" id="ARBA00023242"/>
    </source>
</evidence>
<evidence type="ECO:0000256" key="2">
    <source>
        <dbReference type="ARBA" id="ARBA00022969"/>
    </source>
</evidence>
<dbReference type="PROSITE" id="PS51821">
    <property type="entry name" value="VELVET"/>
    <property type="match status" value="1"/>
</dbReference>
<evidence type="ECO:0000313" key="9">
    <source>
        <dbReference type="EMBL" id="RDW64735.1"/>
    </source>
</evidence>
<comment type="subcellular location">
    <subcellularLocation>
        <location evidence="1">Nucleus</location>
    </subcellularLocation>
</comment>
<evidence type="ECO:0000313" key="10">
    <source>
        <dbReference type="Proteomes" id="UP000256645"/>
    </source>
</evidence>
<dbReference type="InterPro" id="IPR021740">
    <property type="entry name" value="Velvet"/>
</dbReference>
<feature type="compositionally biased region" description="Low complexity" evidence="7">
    <location>
        <begin position="208"/>
        <end position="227"/>
    </location>
</feature>
<feature type="domain" description="Velvet" evidence="8">
    <location>
        <begin position="58"/>
        <end position="401"/>
    </location>
</feature>
<proteinExistence type="inferred from homology"/>
<accession>A0A3D8QSF9</accession>
<comment type="similarity">
    <text evidence="6">Belongs to the velvet family. VelB subfamily.</text>
</comment>
<keyword evidence="5" id="KW-0539">Nucleus</keyword>
<dbReference type="STRING" id="1849047.A0A3D8QSF9"/>
<evidence type="ECO:0000256" key="7">
    <source>
        <dbReference type="SAM" id="MobiDB-lite"/>
    </source>
</evidence>
<evidence type="ECO:0000256" key="4">
    <source>
        <dbReference type="ARBA" id="ARBA00023163"/>
    </source>
</evidence>
<name>A0A3D8QSF9_9HELO</name>
<gene>
    <name evidence="9" type="ORF">BP6252_10386</name>
</gene>
<evidence type="ECO:0000256" key="1">
    <source>
        <dbReference type="ARBA" id="ARBA00004123"/>
    </source>
</evidence>
<reference evidence="9 10" key="1">
    <citation type="journal article" date="2018" name="IMA Fungus">
        <title>IMA Genome-F 9: Draft genome sequence of Annulohypoxylon stygium, Aspergillus mulundensis, Berkeleyomyces basicola (syn. Thielaviopsis basicola), Ceratocystis smalleyi, two Cercospora beticola strains, Coleophoma cylindrospora, Fusarium fracticaudum, Phialophora cf. hyalina, and Morchella septimelata.</title>
        <authorList>
            <person name="Wingfield B.D."/>
            <person name="Bills G.F."/>
            <person name="Dong Y."/>
            <person name="Huang W."/>
            <person name="Nel W.J."/>
            <person name="Swalarsk-Parry B.S."/>
            <person name="Vaghefi N."/>
            <person name="Wilken P.M."/>
            <person name="An Z."/>
            <person name="de Beer Z.W."/>
            <person name="De Vos L."/>
            <person name="Chen L."/>
            <person name="Duong T.A."/>
            <person name="Gao Y."/>
            <person name="Hammerbacher A."/>
            <person name="Kikkert J.R."/>
            <person name="Li Y."/>
            <person name="Li H."/>
            <person name="Li K."/>
            <person name="Li Q."/>
            <person name="Liu X."/>
            <person name="Ma X."/>
            <person name="Naidoo K."/>
            <person name="Pethybridge S.J."/>
            <person name="Sun J."/>
            <person name="Steenkamp E.T."/>
            <person name="van der Nest M.A."/>
            <person name="van Wyk S."/>
            <person name="Wingfield M.J."/>
            <person name="Xiong C."/>
            <person name="Yue Q."/>
            <person name="Zhang X."/>
        </authorList>
    </citation>
    <scope>NUCLEOTIDE SEQUENCE [LARGE SCALE GENOMIC DNA]</scope>
    <source>
        <strain evidence="9 10">BP6252</strain>
    </source>
</reference>
<sequence>MQAQAYPPHQGPPYGGDPYRRPSHFEPPPPPTAYTGAVVGSNNPPAESMEKHIRMLVQDGRRYELRVEQQPQRARMCGFGDKDRRPITPPPCVRLVITDATTGLEIDMNLIDHSMYVLNVDLWDEHGQRELNLVRHSSTSPSIGASIPASYPQEQSVPAPYSNILPQGPPQHQTSPTSYGHPGGYGAYPGPPPVQQYQRTPSYPGPQYNNPFPNGGHNGYPPNNGYPSGPPNGAPPGYAYQSPVDRQSEYIPAGEVAPRNHSSLLGYNNERAADMGMQRPPISSAQPTGMFTRNLIGSLSASAFRLTDTSDKIGIWFVLQDLSVRTEGNFRLRFSFVNVGIPKAMEGPNASSTVNTGRAPILAACFSEPFTVFSAKRFPGVVESTPLSKCFATQGIKIPIRKDGQAPRGGANGAGGGARDDEEDDAY</sequence>
<keyword evidence="4" id="KW-0804">Transcription</keyword>
<keyword evidence="3" id="KW-0805">Transcription regulation</keyword>
<dbReference type="InterPro" id="IPR037525">
    <property type="entry name" value="Velvet_dom"/>
</dbReference>
<dbReference type="OrthoDB" id="1746739at2759"/>
<dbReference type="PANTHER" id="PTHR33572:SF3">
    <property type="entry name" value="VELVET COMPLEX SUBUNIT B"/>
    <property type="match status" value="1"/>
</dbReference>
<dbReference type="EMBL" id="PDLM01000012">
    <property type="protein sequence ID" value="RDW64735.1"/>
    <property type="molecule type" value="Genomic_DNA"/>
</dbReference>
<dbReference type="PANTHER" id="PTHR33572">
    <property type="entry name" value="SPORE DEVELOPMENT REGULATOR VOSA"/>
    <property type="match status" value="1"/>
</dbReference>